<feature type="compositionally biased region" description="Low complexity" evidence="1">
    <location>
        <begin position="180"/>
        <end position="202"/>
    </location>
</feature>
<dbReference type="PANTHER" id="PTHR23113">
    <property type="entry name" value="GUANINE NUCLEOTIDE EXCHANGE FACTOR"/>
    <property type="match status" value="1"/>
</dbReference>
<evidence type="ECO:0000313" key="4">
    <source>
        <dbReference type="Proteomes" id="UP000233080"/>
    </source>
</evidence>
<dbReference type="AlphaFoldDB" id="A0A2K5K6N6"/>
<keyword evidence="4" id="KW-1185">Reference proteome</keyword>
<keyword evidence="2" id="KW-1133">Transmembrane helix</keyword>
<dbReference type="InterPro" id="IPR023578">
    <property type="entry name" value="Ras_GEF_dom_sf"/>
</dbReference>
<dbReference type="SUPFAM" id="SSF48366">
    <property type="entry name" value="Ras GEF"/>
    <property type="match status" value="1"/>
</dbReference>
<protein>
    <recommendedName>
        <fullName evidence="5">Ras-GEF domain-containing protein</fullName>
    </recommendedName>
</protein>
<reference evidence="3" key="2">
    <citation type="submission" date="2025-09" db="UniProtKB">
        <authorList>
            <consortium name="Ensembl"/>
        </authorList>
    </citation>
    <scope>IDENTIFICATION</scope>
</reference>
<evidence type="ECO:0008006" key="5">
    <source>
        <dbReference type="Google" id="ProtNLM"/>
    </source>
</evidence>
<dbReference type="Ensembl" id="ENSCANT00000059997.1">
    <property type="protein sequence ID" value="ENSCANP00000036748.1"/>
    <property type="gene ID" value="ENSCANG00000042039.1"/>
</dbReference>
<dbReference type="PANTHER" id="PTHR23113:SF167">
    <property type="entry name" value="RAS-SPECIFIC GUANINE NUCLEOTIDE-RELEASING FACTOR RALGPS1"/>
    <property type="match status" value="1"/>
</dbReference>
<sequence length="224" mass="25288">TDSWANKEKTEFSPNGFFRKLPFIFFSRSVLFCAIWFWFVVSSFRHEISSLILGIYLLDLIYIDSAYPASGSIMENEQRSNQMNNILRIIADLQVSCSYDHLTTLPHVQKYLKSVRYIEELQKFVEDDNYKLSLRIEPGSSSPRLVSSKEDLAVSYLSRQGQAEEVRLKPTSGQLPAWMRPNSSRVPAAPPASAAPRSPWPRNLNDQGQPGAVAHTCNPSTLGS</sequence>
<dbReference type="GO" id="GO:0007265">
    <property type="term" value="P:Ras protein signal transduction"/>
    <property type="evidence" value="ECO:0007669"/>
    <property type="project" value="TreeGrafter"/>
</dbReference>
<organism evidence="3 4">
    <name type="scientific">Colobus angolensis palliatus</name>
    <name type="common">Peters' Angolan colobus</name>
    <dbReference type="NCBI Taxonomy" id="336983"/>
    <lineage>
        <taxon>Eukaryota</taxon>
        <taxon>Metazoa</taxon>
        <taxon>Chordata</taxon>
        <taxon>Craniata</taxon>
        <taxon>Vertebrata</taxon>
        <taxon>Euteleostomi</taxon>
        <taxon>Mammalia</taxon>
        <taxon>Eutheria</taxon>
        <taxon>Euarchontoglires</taxon>
        <taxon>Primates</taxon>
        <taxon>Haplorrhini</taxon>
        <taxon>Catarrhini</taxon>
        <taxon>Cercopithecidae</taxon>
        <taxon>Colobinae</taxon>
        <taxon>Colobus</taxon>
    </lineage>
</organism>
<evidence type="ECO:0000313" key="3">
    <source>
        <dbReference type="Ensembl" id="ENSCANP00000036748.1"/>
    </source>
</evidence>
<dbReference type="InterPro" id="IPR008937">
    <property type="entry name" value="Ras-like_GEF"/>
</dbReference>
<evidence type="ECO:0000256" key="1">
    <source>
        <dbReference type="SAM" id="MobiDB-lite"/>
    </source>
</evidence>
<dbReference type="InterPro" id="IPR036964">
    <property type="entry name" value="RASGEF_cat_dom_sf"/>
</dbReference>
<evidence type="ECO:0000256" key="2">
    <source>
        <dbReference type="SAM" id="Phobius"/>
    </source>
</evidence>
<accession>A0A2K5K6N6</accession>
<dbReference type="GO" id="GO:0005886">
    <property type="term" value="C:plasma membrane"/>
    <property type="evidence" value="ECO:0007669"/>
    <property type="project" value="TreeGrafter"/>
</dbReference>
<feature type="transmembrane region" description="Helical" evidence="2">
    <location>
        <begin position="21"/>
        <end position="39"/>
    </location>
</feature>
<dbReference type="Gene3D" id="1.10.840.10">
    <property type="entry name" value="Ras guanine-nucleotide exchange factors catalytic domain"/>
    <property type="match status" value="1"/>
</dbReference>
<reference evidence="3" key="1">
    <citation type="submission" date="2025-08" db="UniProtKB">
        <authorList>
            <consortium name="Ensembl"/>
        </authorList>
    </citation>
    <scope>IDENTIFICATION</scope>
</reference>
<feature type="region of interest" description="Disordered" evidence="1">
    <location>
        <begin position="165"/>
        <end position="224"/>
    </location>
</feature>
<keyword evidence="2" id="KW-0472">Membrane</keyword>
<dbReference type="GO" id="GO:0005085">
    <property type="term" value="F:guanyl-nucleotide exchange factor activity"/>
    <property type="evidence" value="ECO:0007669"/>
    <property type="project" value="InterPro"/>
</dbReference>
<proteinExistence type="predicted"/>
<keyword evidence="2" id="KW-0812">Transmembrane</keyword>
<name>A0A2K5K6N6_COLAP</name>
<dbReference type="Proteomes" id="UP000233080">
    <property type="component" value="Unassembled WGS sequence"/>
</dbReference>